<name>A0ABW3M511_9PSEU</name>
<evidence type="ECO:0000313" key="7">
    <source>
        <dbReference type="EMBL" id="MFD1044095.1"/>
    </source>
</evidence>
<reference evidence="8" key="1">
    <citation type="journal article" date="2019" name="Int. J. Syst. Evol. Microbiol.">
        <title>The Global Catalogue of Microorganisms (GCM) 10K type strain sequencing project: providing services to taxonomists for standard genome sequencing and annotation.</title>
        <authorList>
            <consortium name="The Broad Institute Genomics Platform"/>
            <consortium name="The Broad Institute Genome Sequencing Center for Infectious Disease"/>
            <person name="Wu L."/>
            <person name="Ma J."/>
        </authorList>
    </citation>
    <scope>NUCLEOTIDE SEQUENCE [LARGE SCALE GENOMIC DNA]</scope>
    <source>
        <strain evidence="8">JCM 31486</strain>
    </source>
</reference>
<evidence type="ECO:0000256" key="1">
    <source>
        <dbReference type="ARBA" id="ARBA00004418"/>
    </source>
</evidence>
<keyword evidence="3" id="KW-0732">Signal</keyword>
<dbReference type="Gene3D" id="3.40.190.10">
    <property type="entry name" value="Periplasmic binding protein-like II"/>
    <property type="match status" value="2"/>
</dbReference>
<evidence type="ECO:0000256" key="5">
    <source>
        <dbReference type="SAM" id="Phobius"/>
    </source>
</evidence>
<feature type="domain" description="SsuA/THI5-like" evidence="6">
    <location>
        <begin position="147"/>
        <end position="350"/>
    </location>
</feature>
<keyword evidence="5" id="KW-1133">Transmembrane helix</keyword>
<comment type="similarity">
    <text evidence="2">Belongs to the bacterial solute-binding protein SsuA/TauA family.</text>
</comment>
<dbReference type="SUPFAM" id="SSF53850">
    <property type="entry name" value="Periplasmic binding protein-like II"/>
    <property type="match status" value="1"/>
</dbReference>
<dbReference type="Pfam" id="PF09084">
    <property type="entry name" value="NMT1"/>
    <property type="match status" value="1"/>
</dbReference>
<keyword evidence="5" id="KW-0472">Membrane</keyword>
<organism evidence="7 8">
    <name type="scientific">Kibdelosporangium lantanae</name>
    <dbReference type="NCBI Taxonomy" id="1497396"/>
    <lineage>
        <taxon>Bacteria</taxon>
        <taxon>Bacillati</taxon>
        <taxon>Actinomycetota</taxon>
        <taxon>Actinomycetes</taxon>
        <taxon>Pseudonocardiales</taxon>
        <taxon>Pseudonocardiaceae</taxon>
        <taxon>Kibdelosporangium</taxon>
    </lineage>
</organism>
<dbReference type="Proteomes" id="UP001597045">
    <property type="component" value="Unassembled WGS sequence"/>
</dbReference>
<feature type="transmembrane region" description="Helical" evidence="5">
    <location>
        <begin position="102"/>
        <end position="121"/>
    </location>
</feature>
<sequence>MWKLRRRKDIDRRLAKLRDTVYDAPSVNDDPAYREQFLDDLFSGLSLAGRSSSVKVTRKRALVTTLPVNPWDDDQNPGTPPPSDKNGHSGQPTRRRIRNRRLMIASITVIAILGAGVALLASTQNDSSQAQGVPGFRIRVGYLPVVDVAPFYQALDKGYFTDEGLAIDHAETISGPFAVESLVQGNLDIAFSSDPGFFTAEIRSPGAVKVINTAYTAKGLHLVLLSGKDSSFRSLNQAAGKKIAVTSTESISDLGLVALGVPRDAVHWVPMNFTDMVQALVRGDVDGAVVAEPFVTILMQKYHAHLITGIIQGDTDDFPMSAWGVNAEFARRYPDKVAAFQRALARGAVDVRDPHVRDLVMSAHTPGLTPDIAPAVARGTYPTGVDEAELQRAANLTTDKHIIPRPLDVGALILRLPQGQN</sequence>
<comment type="subcellular location">
    <subcellularLocation>
        <location evidence="1">Periplasm</location>
    </subcellularLocation>
</comment>
<evidence type="ECO:0000256" key="2">
    <source>
        <dbReference type="ARBA" id="ARBA00010742"/>
    </source>
</evidence>
<keyword evidence="8" id="KW-1185">Reference proteome</keyword>
<dbReference type="EMBL" id="JBHTIS010000001">
    <property type="protein sequence ID" value="MFD1044095.1"/>
    <property type="molecule type" value="Genomic_DNA"/>
</dbReference>
<proteinExistence type="inferred from homology"/>
<feature type="region of interest" description="Disordered" evidence="4">
    <location>
        <begin position="67"/>
        <end position="96"/>
    </location>
</feature>
<evidence type="ECO:0000256" key="3">
    <source>
        <dbReference type="ARBA" id="ARBA00022729"/>
    </source>
</evidence>
<gene>
    <name evidence="7" type="ORF">ACFQ1S_00025</name>
</gene>
<evidence type="ECO:0000256" key="4">
    <source>
        <dbReference type="SAM" id="MobiDB-lite"/>
    </source>
</evidence>
<protein>
    <submittedName>
        <fullName evidence="7">ABC transporter substrate-binding protein</fullName>
    </submittedName>
</protein>
<comment type="caution">
    <text evidence="7">The sequence shown here is derived from an EMBL/GenBank/DDBJ whole genome shotgun (WGS) entry which is preliminary data.</text>
</comment>
<evidence type="ECO:0000259" key="6">
    <source>
        <dbReference type="Pfam" id="PF09084"/>
    </source>
</evidence>
<dbReference type="PANTHER" id="PTHR30024:SF47">
    <property type="entry name" value="TAURINE-BINDING PERIPLASMIC PROTEIN"/>
    <property type="match status" value="1"/>
</dbReference>
<dbReference type="PANTHER" id="PTHR30024">
    <property type="entry name" value="ALIPHATIC SULFONATES-BINDING PROTEIN-RELATED"/>
    <property type="match status" value="1"/>
</dbReference>
<accession>A0ABW3M511</accession>
<dbReference type="InterPro" id="IPR015168">
    <property type="entry name" value="SsuA/THI5"/>
</dbReference>
<evidence type="ECO:0000313" key="8">
    <source>
        <dbReference type="Proteomes" id="UP001597045"/>
    </source>
</evidence>
<keyword evidence="5" id="KW-0812">Transmembrane</keyword>